<sequence>MRNLHDTRPPNRLLPPILQEGIGGQVNTVGNFSGPPQRPYNPYSNTYNLGWRDHPNFSYAQNQRSNQTYQPRTPPPQPYKPPKSSLESLVERLVQSQEKFQDRTESHFQEIDKQISQLAKTVGRLESQGKLPSQTEAIPRENMSAITLRSGIIVEQQMTPIREKNDTETSKNDKAIKDNQAEEKEILDVIQKVKINIPLLEVIRKVPRYARFLKELCTNKKRLTGHEKVNLREHVSAILTRRLPPKLKDQGMFAIPYKIDKVGIKRAMCNLRASINVMPLSVYNTLSADPLKEIKVTIQLANRSIIYPEGVLENVLVKVNELIFSADFYVIDMENDRSNTSSEILLRRPFLSTTNTKIDVRSGILTMEFDGEVVKFNVYKAMRYPDDVQSINFVDIIEPAIDKFVETNFVIKFAGNSMISMASRIELKELPDHLKYFFGQR</sequence>
<dbReference type="InterPro" id="IPR021109">
    <property type="entry name" value="Peptidase_aspartic_dom_sf"/>
</dbReference>
<dbReference type="AlphaFoldDB" id="A0A8J5YB00"/>
<accession>A0A8J5YB00</accession>
<feature type="region of interest" description="Disordered" evidence="1">
    <location>
        <begin position="1"/>
        <end position="47"/>
    </location>
</feature>
<protein>
    <recommendedName>
        <fullName evidence="4">Reverse transcriptase domain-containing protein</fullName>
    </recommendedName>
</protein>
<name>A0A8J5YB00_9ROSI</name>
<evidence type="ECO:0000256" key="1">
    <source>
        <dbReference type="SAM" id="MobiDB-lite"/>
    </source>
</evidence>
<evidence type="ECO:0008006" key="4">
    <source>
        <dbReference type="Google" id="ProtNLM"/>
    </source>
</evidence>
<dbReference type="Gene3D" id="2.40.70.10">
    <property type="entry name" value="Acid Proteases"/>
    <property type="match status" value="1"/>
</dbReference>
<evidence type="ECO:0000313" key="2">
    <source>
        <dbReference type="EMBL" id="KAG8481289.1"/>
    </source>
</evidence>
<comment type="caution">
    <text evidence="2">The sequence shown here is derived from an EMBL/GenBank/DDBJ whole genome shotgun (WGS) entry which is preliminary data.</text>
</comment>
<reference evidence="2 3" key="1">
    <citation type="journal article" date="2021" name="bioRxiv">
        <title>The Gossypium anomalum genome as a resource for cotton improvement and evolutionary analysis of hybrid incompatibility.</title>
        <authorList>
            <person name="Grover C.E."/>
            <person name="Yuan D."/>
            <person name="Arick M.A."/>
            <person name="Miller E.R."/>
            <person name="Hu G."/>
            <person name="Peterson D.G."/>
            <person name="Wendel J.F."/>
            <person name="Udall J.A."/>
        </authorList>
    </citation>
    <scope>NUCLEOTIDE SEQUENCE [LARGE SCALE GENOMIC DNA]</scope>
    <source>
        <strain evidence="2">JFW-Udall</strain>
        <tissue evidence="2">Leaf</tissue>
    </source>
</reference>
<dbReference type="OrthoDB" id="1166419at2759"/>
<evidence type="ECO:0000313" key="3">
    <source>
        <dbReference type="Proteomes" id="UP000701853"/>
    </source>
</evidence>
<organism evidence="2 3">
    <name type="scientific">Gossypium anomalum</name>
    <dbReference type="NCBI Taxonomy" id="47600"/>
    <lineage>
        <taxon>Eukaryota</taxon>
        <taxon>Viridiplantae</taxon>
        <taxon>Streptophyta</taxon>
        <taxon>Embryophyta</taxon>
        <taxon>Tracheophyta</taxon>
        <taxon>Spermatophyta</taxon>
        <taxon>Magnoliopsida</taxon>
        <taxon>eudicotyledons</taxon>
        <taxon>Gunneridae</taxon>
        <taxon>Pentapetalae</taxon>
        <taxon>rosids</taxon>
        <taxon>malvids</taxon>
        <taxon>Malvales</taxon>
        <taxon>Malvaceae</taxon>
        <taxon>Malvoideae</taxon>
        <taxon>Gossypium</taxon>
    </lineage>
</organism>
<feature type="region of interest" description="Disordered" evidence="1">
    <location>
        <begin position="64"/>
        <end position="86"/>
    </location>
</feature>
<dbReference type="EMBL" id="JAHUZN010000010">
    <property type="protein sequence ID" value="KAG8481289.1"/>
    <property type="molecule type" value="Genomic_DNA"/>
</dbReference>
<feature type="compositionally biased region" description="Pro residues" evidence="1">
    <location>
        <begin position="72"/>
        <end position="81"/>
    </location>
</feature>
<dbReference type="Proteomes" id="UP000701853">
    <property type="component" value="Chromosome 10"/>
</dbReference>
<keyword evidence="3" id="KW-1185">Reference proteome</keyword>
<dbReference type="PANTHER" id="PTHR33067">
    <property type="entry name" value="RNA-DIRECTED DNA POLYMERASE-RELATED"/>
    <property type="match status" value="1"/>
</dbReference>
<dbReference type="PANTHER" id="PTHR33067:SF15">
    <property type="entry name" value="RNA-DIRECTED DNA POLYMERASE"/>
    <property type="match status" value="1"/>
</dbReference>
<proteinExistence type="predicted"/>
<dbReference type="CDD" id="cd00303">
    <property type="entry name" value="retropepsin_like"/>
    <property type="match status" value="1"/>
</dbReference>
<gene>
    <name evidence="2" type="ORF">CXB51_026098</name>
</gene>